<dbReference type="Pfam" id="PF00891">
    <property type="entry name" value="Methyltransf_2"/>
    <property type="match status" value="1"/>
</dbReference>
<keyword evidence="7" id="KW-1185">Reference proteome</keyword>
<dbReference type="Proteomes" id="UP000263094">
    <property type="component" value="Unassembled WGS sequence"/>
</dbReference>
<reference evidence="6 7" key="1">
    <citation type="submission" date="2018-08" db="EMBL/GenBank/DDBJ databases">
        <title>Isolation, diversity and antifungal activity of Actinobacteria from wheat.</title>
        <authorList>
            <person name="Han C."/>
        </authorList>
    </citation>
    <scope>NUCLEOTIDE SEQUENCE [LARGE SCALE GENOMIC DNA]</scope>
    <source>
        <strain evidence="6 7">NEAU-YY421</strain>
    </source>
</reference>
<dbReference type="PIRSF" id="PIRSF005739">
    <property type="entry name" value="O-mtase"/>
    <property type="match status" value="1"/>
</dbReference>
<dbReference type="InterPro" id="IPR029063">
    <property type="entry name" value="SAM-dependent_MTases_sf"/>
</dbReference>
<keyword evidence="3" id="KW-0949">S-adenosyl-L-methionine</keyword>
<keyword evidence="2 6" id="KW-0808">Transferase</keyword>
<dbReference type="InterPro" id="IPR001077">
    <property type="entry name" value="COMT_C"/>
</dbReference>
<feature type="domain" description="O-methyltransferase C-terminal" evidence="4">
    <location>
        <begin position="159"/>
        <end position="332"/>
    </location>
</feature>
<organism evidence="6 7">
    <name type="scientific">Streptomyces triticagri</name>
    <dbReference type="NCBI Taxonomy" id="2293568"/>
    <lineage>
        <taxon>Bacteria</taxon>
        <taxon>Bacillati</taxon>
        <taxon>Actinomycetota</taxon>
        <taxon>Actinomycetes</taxon>
        <taxon>Kitasatosporales</taxon>
        <taxon>Streptomycetaceae</taxon>
        <taxon>Streptomyces</taxon>
    </lineage>
</organism>
<evidence type="ECO:0000259" key="5">
    <source>
        <dbReference type="Pfam" id="PF08100"/>
    </source>
</evidence>
<evidence type="ECO:0000256" key="1">
    <source>
        <dbReference type="ARBA" id="ARBA00022603"/>
    </source>
</evidence>
<dbReference type="GO" id="GO:0008171">
    <property type="term" value="F:O-methyltransferase activity"/>
    <property type="evidence" value="ECO:0007669"/>
    <property type="project" value="InterPro"/>
</dbReference>
<dbReference type="PROSITE" id="PS51683">
    <property type="entry name" value="SAM_OMT_II"/>
    <property type="match status" value="1"/>
</dbReference>
<dbReference type="OrthoDB" id="582216at2"/>
<protein>
    <submittedName>
        <fullName evidence="6">Methyltransferase domain-containing protein</fullName>
    </submittedName>
</protein>
<dbReference type="PANTHER" id="PTHR43712">
    <property type="entry name" value="PUTATIVE (AFU_ORTHOLOGUE AFUA_4G14580)-RELATED"/>
    <property type="match status" value="1"/>
</dbReference>
<gene>
    <name evidence="6" type="ORF">DY218_21220</name>
</gene>
<dbReference type="InterPro" id="IPR016461">
    <property type="entry name" value="COMT-like"/>
</dbReference>
<dbReference type="PANTHER" id="PTHR43712:SF2">
    <property type="entry name" value="O-METHYLTRANSFERASE CICE"/>
    <property type="match status" value="1"/>
</dbReference>
<dbReference type="Gene3D" id="3.40.50.150">
    <property type="entry name" value="Vaccinia Virus protein VP39"/>
    <property type="match status" value="1"/>
</dbReference>
<dbReference type="Pfam" id="PF08100">
    <property type="entry name" value="Dimerisation"/>
    <property type="match status" value="1"/>
</dbReference>
<dbReference type="RefSeq" id="WP_128557678.1">
    <property type="nucleotide sequence ID" value="NZ_QUAK01000115.1"/>
</dbReference>
<dbReference type="InterPro" id="IPR012967">
    <property type="entry name" value="COMT_dimerisation"/>
</dbReference>
<comment type="caution">
    <text evidence="6">The sequence shown here is derived from an EMBL/GenBank/DDBJ whole genome shotgun (WGS) entry which is preliminary data.</text>
</comment>
<accession>A0A372M189</accession>
<evidence type="ECO:0000259" key="4">
    <source>
        <dbReference type="Pfam" id="PF00891"/>
    </source>
</evidence>
<dbReference type="EMBL" id="QUAK01000115">
    <property type="protein sequence ID" value="RFU84714.1"/>
    <property type="molecule type" value="Genomic_DNA"/>
</dbReference>
<dbReference type="Gene3D" id="1.10.10.10">
    <property type="entry name" value="Winged helix-like DNA-binding domain superfamily/Winged helix DNA-binding domain"/>
    <property type="match status" value="1"/>
</dbReference>
<dbReference type="InterPro" id="IPR036390">
    <property type="entry name" value="WH_DNA-bd_sf"/>
</dbReference>
<sequence length="350" mass="37612">MTTTATAASTATRTAAEVRDSSRVHTILTAYLQSKAVFTALELGAFEALEKQGSTIGELADELGLEHRPTRALLVALTGLDLVRRDGDSYRNTEEASRFLVQGAPEYMGGFAEHQNKHFGHFDALDEAVRSNASLNQRVLKDGYRDQGAAAGEGREGTGRLIQAMRVSSRLQAGRLAQSAPLAGVDHVVDLGCGSGDYSIALAQHHPDLAVTSLDYPAVCELVRVNVQEAGVAEQVTVQPADIMQDPWPSTSTVLLSHVLDGYGPERAAALIQRVYDHLPEGGRLLVHAHMPSLATGLFPYMFGLILLVNTEEGEVRDSEDIVGWVRQAGFREVETSNVSLLSGLVVATK</sequence>
<dbReference type="GO" id="GO:0046983">
    <property type="term" value="F:protein dimerization activity"/>
    <property type="evidence" value="ECO:0007669"/>
    <property type="project" value="InterPro"/>
</dbReference>
<dbReference type="AlphaFoldDB" id="A0A372M189"/>
<dbReference type="InterPro" id="IPR036388">
    <property type="entry name" value="WH-like_DNA-bd_sf"/>
</dbReference>
<keyword evidence="1 6" id="KW-0489">Methyltransferase</keyword>
<evidence type="ECO:0000256" key="3">
    <source>
        <dbReference type="ARBA" id="ARBA00022691"/>
    </source>
</evidence>
<evidence type="ECO:0000256" key="2">
    <source>
        <dbReference type="ARBA" id="ARBA00022679"/>
    </source>
</evidence>
<dbReference type="SUPFAM" id="SSF53335">
    <property type="entry name" value="S-adenosyl-L-methionine-dependent methyltransferases"/>
    <property type="match status" value="1"/>
</dbReference>
<dbReference type="GO" id="GO:0032259">
    <property type="term" value="P:methylation"/>
    <property type="evidence" value="ECO:0007669"/>
    <property type="project" value="UniProtKB-KW"/>
</dbReference>
<dbReference type="CDD" id="cd02440">
    <property type="entry name" value="AdoMet_MTases"/>
    <property type="match status" value="1"/>
</dbReference>
<evidence type="ECO:0000313" key="7">
    <source>
        <dbReference type="Proteomes" id="UP000263094"/>
    </source>
</evidence>
<proteinExistence type="predicted"/>
<dbReference type="SUPFAM" id="SSF46785">
    <property type="entry name" value="Winged helix' DNA-binding domain"/>
    <property type="match status" value="1"/>
</dbReference>
<feature type="domain" description="O-methyltransferase dimerisation" evidence="5">
    <location>
        <begin position="28"/>
        <end position="101"/>
    </location>
</feature>
<name>A0A372M189_9ACTN</name>
<evidence type="ECO:0000313" key="6">
    <source>
        <dbReference type="EMBL" id="RFU84714.1"/>
    </source>
</evidence>